<dbReference type="InterPro" id="IPR041491">
    <property type="entry name" value="TRPM_SLOG"/>
</dbReference>
<proteinExistence type="predicted"/>
<sequence>MHAVLMKQSVISSLIRGLTGSKCQVSPTKQNGAVTEGTEVKRSNSDAFSVSSKDEPPKPSGNKGEIFFWRNFGYDQEGRPYLRLNHDAGMEDTGHVLQEWKLGTPRIVLVVMSNVSPLSQWTNTRQIKNFQKGLISATNTTDMWILTNGINVGVTKIIGDAVHEEINRRNSKNHFQKNHQSDPNSRIVVIGVARQDLLNHGESFDGSSQRVEIENEGNKIEEQKFDLNPDHTHFLVVKDGTINKTGINYFLLRLQHYLASSLEQPRKSASTYHNSVLTKNVDATGESSMCSLVHRDKVRYPSATFWSGRWFPSILCPKVSTHLGIGLCLYQTGFT</sequence>
<dbReference type="OrthoDB" id="301415at2759"/>
<dbReference type="Pfam" id="PF18139">
    <property type="entry name" value="LSDAT_euk"/>
    <property type="match status" value="1"/>
</dbReference>
<feature type="non-terminal residue" evidence="3">
    <location>
        <position position="335"/>
    </location>
</feature>
<dbReference type="GO" id="GO:0005886">
    <property type="term" value="C:plasma membrane"/>
    <property type="evidence" value="ECO:0007669"/>
    <property type="project" value="TreeGrafter"/>
</dbReference>
<evidence type="ECO:0000256" key="1">
    <source>
        <dbReference type="SAM" id="MobiDB-lite"/>
    </source>
</evidence>
<dbReference type="AlphaFoldDB" id="A0A4Y2THF7"/>
<dbReference type="PANTHER" id="PTHR13800:SF1">
    <property type="entry name" value="TRANSIENT RECEPTOR POTENTIAL CATION CHANNEL TRPM"/>
    <property type="match status" value="1"/>
</dbReference>
<evidence type="ECO:0000313" key="3">
    <source>
        <dbReference type="EMBL" id="GBN99987.1"/>
    </source>
</evidence>
<evidence type="ECO:0000313" key="4">
    <source>
        <dbReference type="Proteomes" id="UP000499080"/>
    </source>
</evidence>
<feature type="domain" description="TRPM SLOG" evidence="2">
    <location>
        <begin position="80"/>
        <end position="260"/>
    </location>
</feature>
<dbReference type="InterPro" id="IPR050927">
    <property type="entry name" value="TRPM"/>
</dbReference>
<dbReference type="GO" id="GO:0030001">
    <property type="term" value="P:metal ion transport"/>
    <property type="evidence" value="ECO:0007669"/>
    <property type="project" value="TreeGrafter"/>
</dbReference>
<keyword evidence="4" id="KW-1185">Reference proteome</keyword>
<dbReference type="Proteomes" id="UP000499080">
    <property type="component" value="Unassembled WGS sequence"/>
</dbReference>
<comment type="caution">
    <text evidence="3">The sequence shown here is derived from an EMBL/GenBank/DDBJ whole genome shotgun (WGS) entry which is preliminary data.</text>
</comment>
<dbReference type="GO" id="GO:0005261">
    <property type="term" value="F:monoatomic cation channel activity"/>
    <property type="evidence" value="ECO:0007669"/>
    <property type="project" value="TreeGrafter"/>
</dbReference>
<protein>
    <recommendedName>
        <fullName evidence="2">TRPM SLOG domain-containing protein</fullName>
    </recommendedName>
</protein>
<dbReference type="EMBL" id="BGPR01028680">
    <property type="protein sequence ID" value="GBN99987.1"/>
    <property type="molecule type" value="Genomic_DNA"/>
</dbReference>
<evidence type="ECO:0000259" key="2">
    <source>
        <dbReference type="Pfam" id="PF18139"/>
    </source>
</evidence>
<dbReference type="PANTHER" id="PTHR13800">
    <property type="entry name" value="TRANSIENT RECEPTOR POTENTIAL CATION CHANNEL, SUBFAMILY M, MEMBER 6"/>
    <property type="match status" value="1"/>
</dbReference>
<feature type="compositionally biased region" description="Polar residues" evidence="1">
    <location>
        <begin position="24"/>
        <end position="33"/>
    </location>
</feature>
<gene>
    <name evidence="3" type="ORF">AVEN_257789_1</name>
</gene>
<organism evidence="3 4">
    <name type="scientific">Araneus ventricosus</name>
    <name type="common">Orbweaver spider</name>
    <name type="synonym">Epeira ventricosa</name>
    <dbReference type="NCBI Taxonomy" id="182803"/>
    <lineage>
        <taxon>Eukaryota</taxon>
        <taxon>Metazoa</taxon>
        <taxon>Ecdysozoa</taxon>
        <taxon>Arthropoda</taxon>
        <taxon>Chelicerata</taxon>
        <taxon>Arachnida</taxon>
        <taxon>Araneae</taxon>
        <taxon>Araneomorphae</taxon>
        <taxon>Entelegynae</taxon>
        <taxon>Araneoidea</taxon>
        <taxon>Araneidae</taxon>
        <taxon>Araneus</taxon>
    </lineage>
</organism>
<reference evidence="3 4" key="1">
    <citation type="journal article" date="2019" name="Sci. Rep.">
        <title>Orb-weaving spider Araneus ventricosus genome elucidates the spidroin gene catalogue.</title>
        <authorList>
            <person name="Kono N."/>
            <person name="Nakamura H."/>
            <person name="Ohtoshi R."/>
            <person name="Moran D.A.P."/>
            <person name="Shinohara A."/>
            <person name="Yoshida Y."/>
            <person name="Fujiwara M."/>
            <person name="Mori M."/>
            <person name="Tomita M."/>
            <person name="Arakawa K."/>
        </authorList>
    </citation>
    <scope>NUCLEOTIDE SEQUENCE [LARGE SCALE GENOMIC DNA]</scope>
</reference>
<accession>A0A4Y2THF7</accession>
<name>A0A4Y2THF7_ARAVE</name>
<feature type="region of interest" description="Disordered" evidence="1">
    <location>
        <begin position="24"/>
        <end position="62"/>
    </location>
</feature>